<keyword evidence="6" id="KW-0100">Branched-chain amino acid biosynthesis</keyword>
<comment type="similarity">
    <text evidence="7">Belongs to the alpha-IPM synthase/homocitrate synthase family.</text>
</comment>
<dbReference type="GO" id="GO:0009098">
    <property type="term" value="P:L-leucine biosynthetic process"/>
    <property type="evidence" value="ECO:0007669"/>
    <property type="project" value="TreeGrafter"/>
</dbReference>
<dbReference type="PROSITE" id="PS00815">
    <property type="entry name" value="AIPM_HOMOCIT_SYNTH_1"/>
    <property type="match status" value="1"/>
</dbReference>
<evidence type="ECO:0000256" key="6">
    <source>
        <dbReference type="ARBA" id="ARBA00023304"/>
    </source>
</evidence>
<dbReference type="EC" id="2.3.3.13" evidence="2"/>
<accession>A0A1H7YUS3</accession>
<evidence type="ECO:0000256" key="1">
    <source>
        <dbReference type="ARBA" id="ARBA00004689"/>
    </source>
</evidence>
<gene>
    <name evidence="9" type="ORF">SAMN04489760_11834</name>
</gene>
<keyword evidence="5" id="KW-0464">Manganese</keyword>
<dbReference type="Pfam" id="PF00682">
    <property type="entry name" value="HMGL-like"/>
    <property type="match status" value="1"/>
</dbReference>
<dbReference type="STRING" id="43775.SAMN04489760_11834"/>
<evidence type="ECO:0000259" key="8">
    <source>
        <dbReference type="PROSITE" id="PS50991"/>
    </source>
</evidence>
<dbReference type="OrthoDB" id="9803573at2"/>
<protein>
    <recommendedName>
        <fullName evidence="2">2-isopropylmalate synthase</fullName>
        <ecNumber evidence="2">2.3.3.13</ecNumber>
    </recommendedName>
</protein>
<dbReference type="PROSITE" id="PS50991">
    <property type="entry name" value="PYR_CT"/>
    <property type="match status" value="1"/>
</dbReference>
<evidence type="ECO:0000256" key="2">
    <source>
        <dbReference type="ARBA" id="ARBA00012973"/>
    </source>
</evidence>
<dbReference type="Pfam" id="PF22615">
    <property type="entry name" value="IPMS_D2"/>
    <property type="match status" value="1"/>
</dbReference>
<evidence type="ECO:0000256" key="4">
    <source>
        <dbReference type="ARBA" id="ARBA00022679"/>
    </source>
</evidence>
<dbReference type="GO" id="GO:0003852">
    <property type="term" value="F:2-isopropylmalate synthase activity"/>
    <property type="evidence" value="ECO:0007669"/>
    <property type="project" value="UniProtKB-EC"/>
</dbReference>
<dbReference type="InterPro" id="IPR013785">
    <property type="entry name" value="Aldolase_TIM"/>
</dbReference>
<proteinExistence type="inferred from homology"/>
<evidence type="ECO:0000313" key="9">
    <source>
        <dbReference type="EMBL" id="SEM49703.1"/>
    </source>
</evidence>
<sequence length="392" mass="42912">MGNRKPLFYDVTLRDGNQALKNPWNFRQKETIFMQLLKLGVQAIEIGFSGSSSMDFKACRHLALIAPPGVVVSGLARAKEKDILKVAEALTGANRKRIHTFISFSPFHMENVLKKSPEDVRKIAVEAVRFAHSLLGEGQEIQFSVEHFGDCSENLSFVIDSLQEIVAAGATIINLSNTVERTRPLIFVELMKTVFENLPEGVIPSVHCHNDLGMATATSVESYFAGATQLECSLNGLGERAGIANLYEVAMSLHNCGVEVPLDMSGFYEAARLLAGMSQIPIPEKSPLIGSDALVHRSSIHQDGASKTAGMKKGAYRPVDPSLIGRSESERMGFTSQSGKMAIYEMIRRAGYAITVEDAVRILPTARKKAEKIGELSLEVLLDLYIQSVKSR</sequence>
<dbReference type="SUPFAM" id="SSF51569">
    <property type="entry name" value="Aldolase"/>
    <property type="match status" value="1"/>
</dbReference>
<evidence type="ECO:0000256" key="7">
    <source>
        <dbReference type="RuleBase" id="RU003523"/>
    </source>
</evidence>
<organism evidence="9 10">
    <name type="scientific">Syntrophus gentianae</name>
    <dbReference type="NCBI Taxonomy" id="43775"/>
    <lineage>
        <taxon>Bacteria</taxon>
        <taxon>Pseudomonadati</taxon>
        <taxon>Thermodesulfobacteriota</taxon>
        <taxon>Syntrophia</taxon>
        <taxon>Syntrophales</taxon>
        <taxon>Syntrophaceae</taxon>
        <taxon>Syntrophus</taxon>
    </lineage>
</organism>
<evidence type="ECO:0000256" key="3">
    <source>
        <dbReference type="ARBA" id="ARBA00022605"/>
    </source>
</evidence>
<dbReference type="EMBL" id="FOBS01000018">
    <property type="protein sequence ID" value="SEM49703.1"/>
    <property type="molecule type" value="Genomic_DNA"/>
</dbReference>
<dbReference type="PANTHER" id="PTHR10277">
    <property type="entry name" value="HOMOCITRATE SYNTHASE-RELATED"/>
    <property type="match status" value="1"/>
</dbReference>
<keyword evidence="4 7" id="KW-0808">Transferase</keyword>
<evidence type="ECO:0000313" key="10">
    <source>
        <dbReference type="Proteomes" id="UP000198744"/>
    </source>
</evidence>
<dbReference type="NCBIfam" id="NF042434">
    <property type="entry name" value="IPMS_Lepto"/>
    <property type="match status" value="1"/>
</dbReference>
<comment type="pathway">
    <text evidence="1">Amino-acid biosynthesis; L-leucine biosynthesis; L-leucine from 3-methyl-2-oxobutanoate: step 1/4.</text>
</comment>
<feature type="domain" description="Pyruvate carboxyltransferase" evidence="8">
    <location>
        <begin position="6"/>
        <end position="268"/>
    </location>
</feature>
<dbReference type="InterPro" id="IPR050073">
    <property type="entry name" value="2-IPM_HCS-like"/>
</dbReference>
<dbReference type="InterPro" id="IPR054901">
    <property type="entry name" value="IPMS_Lepto"/>
</dbReference>
<dbReference type="InterPro" id="IPR002034">
    <property type="entry name" value="AIPM/Hcit_synth_CS"/>
</dbReference>
<dbReference type="InterPro" id="IPR000891">
    <property type="entry name" value="PYR_CT"/>
</dbReference>
<keyword evidence="10" id="KW-1185">Reference proteome</keyword>
<name>A0A1H7YUS3_9BACT</name>
<dbReference type="Proteomes" id="UP000198744">
    <property type="component" value="Unassembled WGS sequence"/>
</dbReference>
<dbReference type="RefSeq" id="WP_093883940.1">
    <property type="nucleotide sequence ID" value="NZ_FOBS01000018.1"/>
</dbReference>
<dbReference type="Gene3D" id="3.20.20.70">
    <property type="entry name" value="Aldolase class I"/>
    <property type="match status" value="1"/>
</dbReference>
<reference evidence="9 10" key="1">
    <citation type="submission" date="2016-10" db="EMBL/GenBank/DDBJ databases">
        <authorList>
            <person name="de Groot N.N."/>
        </authorList>
    </citation>
    <scope>NUCLEOTIDE SEQUENCE [LARGE SCALE GENOMIC DNA]</scope>
    <source>
        <strain evidence="9 10">DSM 8423</strain>
    </source>
</reference>
<evidence type="ECO:0000256" key="5">
    <source>
        <dbReference type="ARBA" id="ARBA00023211"/>
    </source>
</evidence>
<keyword evidence="3" id="KW-0028">Amino-acid biosynthesis</keyword>
<dbReference type="InterPro" id="IPR054692">
    <property type="entry name" value="LeuA-like_post-cat"/>
</dbReference>
<dbReference type="PANTHER" id="PTHR10277:SF9">
    <property type="entry name" value="2-ISOPROPYLMALATE SYNTHASE 1, CHLOROPLASTIC-RELATED"/>
    <property type="match status" value="1"/>
</dbReference>
<dbReference type="AlphaFoldDB" id="A0A1H7YUS3"/>